<gene>
    <name evidence="1" type="ORF">KL86APRO_40083</name>
</gene>
<evidence type="ECO:0000313" key="1">
    <source>
        <dbReference type="EMBL" id="SBW13061.1"/>
    </source>
</evidence>
<reference evidence="1" key="1">
    <citation type="submission" date="2016-04" db="EMBL/GenBank/DDBJ databases">
        <authorList>
            <person name="Evans L.H."/>
            <person name="Alamgir A."/>
            <person name="Owens N."/>
            <person name="Weber N.D."/>
            <person name="Virtaneva K."/>
            <person name="Barbian K."/>
            <person name="Babar A."/>
            <person name="Rosenke K."/>
        </authorList>
    </citation>
    <scope>NUCLEOTIDE SEQUENCE</scope>
    <source>
        <strain evidence="1">86</strain>
    </source>
</reference>
<dbReference type="SUPFAM" id="SSF161266">
    <property type="entry name" value="Gam-like"/>
    <property type="match status" value="1"/>
</dbReference>
<dbReference type="GO" id="GO:0003690">
    <property type="term" value="F:double-stranded DNA binding"/>
    <property type="evidence" value="ECO:0007669"/>
    <property type="project" value="InterPro"/>
</dbReference>
<dbReference type="AlphaFoldDB" id="A0A212KN02"/>
<dbReference type="InterPro" id="IPR009951">
    <property type="entry name" value="Host-nuc_inhib_Gam"/>
</dbReference>
<name>A0A212KN02_9PROT</name>
<organism evidence="1">
    <name type="scientific">uncultured Alphaproteobacteria bacterium</name>
    <dbReference type="NCBI Taxonomy" id="91750"/>
    <lineage>
        <taxon>Bacteria</taxon>
        <taxon>Pseudomonadati</taxon>
        <taxon>Pseudomonadota</taxon>
        <taxon>Alphaproteobacteria</taxon>
        <taxon>environmental samples</taxon>
    </lineage>
</organism>
<sequence>MSIERITDLCRAFAAARQDVAQEVATAQALIDAIKAKYAPEIATRTAAMAAVYDELHAAIEADPAQFTKRKTLVLFGVKVGFVKGRGRMIWKKSEQVVAAIKRLLPEQQAVLIQTKEVPVKAALNALPAADLRRIGVTIEDAGDQVVIAPQDGDLDKMVAALLGDPATGDDDAPSEEAA</sequence>
<accession>A0A212KN02</accession>
<dbReference type="Pfam" id="PF07352">
    <property type="entry name" value="Phage_Mu_Gam"/>
    <property type="match status" value="1"/>
</dbReference>
<protein>
    <submittedName>
        <fullName evidence="1">Uncharacterized protein</fullName>
    </submittedName>
</protein>
<dbReference type="EMBL" id="FLUO01000004">
    <property type="protein sequence ID" value="SBW13061.1"/>
    <property type="molecule type" value="Genomic_DNA"/>
</dbReference>
<dbReference type="GO" id="GO:0042262">
    <property type="term" value="P:DNA protection"/>
    <property type="evidence" value="ECO:0007669"/>
    <property type="project" value="InterPro"/>
</dbReference>
<proteinExistence type="predicted"/>